<evidence type="ECO:0000313" key="2">
    <source>
        <dbReference type="EMBL" id="ORX33802.1"/>
    </source>
</evidence>
<reference evidence="2 3" key="1">
    <citation type="submission" date="2017-03" db="EMBL/GenBank/DDBJ databases">
        <title>Widespread Adenine N6-methylation of Active Genes in Fungi.</title>
        <authorList>
            <consortium name="DOE Joint Genome Institute"/>
            <person name="Mondo S.J."/>
            <person name="Dannebaum R.O."/>
            <person name="Kuo R.C."/>
            <person name="Louie K.B."/>
            <person name="Bewick A.J."/>
            <person name="Labutti K."/>
            <person name="Haridas S."/>
            <person name="Kuo A."/>
            <person name="Salamov A."/>
            <person name="Ahrendt S.R."/>
            <person name="Lau R."/>
            <person name="Bowen B.P."/>
            <person name="Lipzen A."/>
            <person name="Sullivan W."/>
            <person name="Andreopoulos W.B."/>
            <person name="Clum A."/>
            <person name="Lindquist E."/>
            <person name="Daum C."/>
            <person name="Northen T.R."/>
            <person name="Ramamoorthy G."/>
            <person name="Schmitz R.J."/>
            <person name="Gryganskyi A."/>
            <person name="Culley D."/>
            <person name="Magnuson J."/>
            <person name="James T.Y."/>
            <person name="O'Malley M.A."/>
            <person name="Stajich J.E."/>
            <person name="Spatafora J.W."/>
            <person name="Visel A."/>
            <person name="Grigoriev I.V."/>
        </authorList>
    </citation>
    <scope>NUCLEOTIDE SEQUENCE [LARGE SCALE GENOMIC DNA]</scope>
    <source>
        <strain evidence="2 3">NRRL Y-17943</strain>
    </source>
</reference>
<accession>A0A1Y1U726</accession>
<comment type="caution">
    <text evidence="2">The sequence shown here is derived from an EMBL/GenBank/DDBJ whole genome shotgun (WGS) entry which is preliminary data.</text>
</comment>
<feature type="compositionally biased region" description="Acidic residues" evidence="1">
    <location>
        <begin position="145"/>
        <end position="160"/>
    </location>
</feature>
<dbReference type="EMBL" id="NBSH01000017">
    <property type="protein sequence ID" value="ORX33802.1"/>
    <property type="molecule type" value="Genomic_DNA"/>
</dbReference>
<organism evidence="2 3">
    <name type="scientific">Kockovaella imperatae</name>
    <dbReference type="NCBI Taxonomy" id="4999"/>
    <lineage>
        <taxon>Eukaryota</taxon>
        <taxon>Fungi</taxon>
        <taxon>Dikarya</taxon>
        <taxon>Basidiomycota</taxon>
        <taxon>Agaricomycotina</taxon>
        <taxon>Tremellomycetes</taxon>
        <taxon>Tremellales</taxon>
        <taxon>Cuniculitremaceae</taxon>
        <taxon>Kockovaella</taxon>
    </lineage>
</organism>
<name>A0A1Y1U726_9TREE</name>
<keyword evidence="3" id="KW-1185">Reference proteome</keyword>
<dbReference type="RefSeq" id="XP_021868101.1">
    <property type="nucleotide sequence ID" value="XM_022018715.1"/>
</dbReference>
<gene>
    <name evidence="2" type="ORF">BD324DRAFT_653853</name>
</gene>
<dbReference type="Proteomes" id="UP000193218">
    <property type="component" value="Unassembled WGS sequence"/>
</dbReference>
<sequence length="160" mass="17291">MTVLGASAAIMGSRESEIRMLPSCSHLEPVQTLPDLLAQSTGDKRSRTQSHYQGIPMSVIVSDPTLDEGGPRSHSKSPVRQESSGTLQSACMGLVSRPMITPKRLRLSRCFQQLRLVQADRSDPPTGKSSGAGGVLLDEGTVEDHNEESEDDEEDVTFVL</sequence>
<feature type="compositionally biased region" description="Polar residues" evidence="1">
    <location>
        <begin position="76"/>
        <end position="87"/>
    </location>
</feature>
<evidence type="ECO:0000256" key="1">
    <source>
        <dbReference type="SAM" id="MobiDB-lite"/>
    </source>
</evidence>
<dbReference type="GeneID" id="33560524"/>
<protein>
    <submittedName>
        <fullName evidence="2">Uncharacterized protein</fullName>
    </submittedName>
</protein>
<dbReference type="AlphaFoldDB" id="A0A1Y1U726"/>
<proteinExistence type="predicted"/>
<feature type="region of interest" description="Disordered" evidence="1">
    <location>
        <begin position="39"/>
        <end position="87"/>
    </location>
</feature>
<feature type="region of interest" description="Disordered" evidence="1">
    <location>
        <begin position="118"/>
        <end position="160"/>
    </location>
</feature>
<dbReference type="InParanoid" id="A0A1Y1U726"/>
<evidence type="ECO:0000313" key="3">
    <source>
        <dbReference type="Proteomes" id="UP000193218"/>
    </source>
</evidence>